<protein>
    <recommendedName>
        <fullName evidence="2">Distal membrane-arm assembly complex protein 1-like domain-containing protein</fullName>
    </recommendedName>
</protein>
<name>A0A0C2TNW5_AMAMK</name>
<feature type="transmembrane region" description="Helical" evidence="1">
    <location>
        <begin position="56"/>
        <end position="73"/>
    </location>
</feature>
<dbReference type="HOGENOM" id="CLU_186274_1_0_1"/>
<sequence length="74" mass="8051">MHQPLEPPDRPLQTLPRNKDCLGCRIVGSSTFAAVGTYALWQSRARAPGTLTQKSIMGGLGIALLAGSVIRWYR</sequence>
<dbReference type="AlphaFoldDB" id="A0A0C2TNW5"/>
<organism evidence="3 4">
    <name type="scientific">Amanita muscaria (strain Koide BX008)</name>
    <dbReference type="NCBI Taxonomy" id="946122"/>
    <lineage>
        <taxon>Eukaryota</taxon>
        <taxon>Fungi</taxon>
        <taxon>Dikarya</taxon>
        <taxon>Basidiomycota</taxon>
        <taxon>Agaricomycotina</taxon>
        <taxon>Agaricomycetes</taxon>
        <taxon>Agaricomycetidae</taxon>
        <taxon>Agaricales</taxon>
        <taxon>Pluteineae</taxon>
        <taxon>Amanitaceae</taxon>
        <taxon>Amanita</taxon>
    </lineage>
</organism>
<keyword evidence="1" id="KW-0472">Membrane</keyword>
<reference evidence="3 4" key="1">
    <citation type="submission" date="2014-04" db="EMBL/GenBank/DDBJ databases">
        <title>Evolutionary Origins and Diversification of the Mycorrhizal Mutualists.</title>
        <authorList>
            <consortium name="DOE Joint Genome Institute"/>
            <consortium name="Mycorrhizal Genomics Consortium"/>
            <person name="Kohler A."/>
            <person name="Kuo A."/>
            <person name="Nagy L.G."/>
            <person name="Floudas D."/>
            <person name="Copeland A."/>
            <person name="Barry K.W."/>
            <person name="Cichocki N."/>
            <person name="Veneault-Fourrey C."/>
            <person name="LaButti K."/>
            <person name="Lindquist E.A."/>
            <person name="Lipzen A."/>
            <person name="Lundell T."/>
            <person name="Morin E."/>
            <person name="Murat C."/>
            <person name="Riley R."/>
            <person name="Ohm R."/>
            <person name="Sun H."/>
            <person name="Tunlid A."/>
            <person name="Henrissat B."/>
            <person name="Grigoriev I.V."/>
            <person name="Hibbett D.S."/>
            <person name="Martin F."/>
        </authorList>
    </citation>
    <scope>NUCLEOTIDE SEQUENCE [LARGE SCALE GENOMIC DNA]</scope>
    <source>
        <strain evidence="3 4">Koide BX008</strain>
    </source>
</reference>
<dbReference type="EMBL" id="KN818227">
    <property type="protein sequence ID" value="KIL68879.1"/>
    <property type="molecule type" value="Genomic_DNA"/>
</dbReference>
<gene>
    <name evidence="3" type="ORF">M378DRAFT_99507</name>
</gene>
<dbReference type="OrthoDB" id="6604875at2759"/>
<keyword evidence="4" id="KW-1185">Reference proteome</keyword>
<accession>A0A0C2TNW5</accession>
<evidence type="ECO:0000259" key="2">
    <source>
        <dbReference type="Pfam" id="PF15055"/>
    </source>
</evidence>
<dbReference type="InterPro" id="IPR028036">
    <property type="entry name" value="DMAC1-like_dom"/>
</dbReference>
<proteinExistence type="predicted"/>
<dbReference type="InParanoid" id="A0A0C2TNW5"/>
<feature type="transmembrane region" description="Helical" evidence="1">
    <location>
        <begin position="21"/>
        <end position="41"/>
    </location>
</feature>
<evidence type="ECO:0000256" key="1">
    <source>
        <dbReference type="SAM" id="Phobius"/>
    </source>
</evidence>
<dbReference type="Pfam" id="PF15055">
    <property type="entry name" value="DMAC1_Dmo2"/>
    <property type="match status" value="1"/>
</dbReference>
<evidence type="ECO:0000313" key="4">
    <source>
        <dbReference type="Proteomes" id="UP000054549"/>
    </source>
</evidence>
<keyword evidence="1" id="KW-1133">Transmembrane helix</keyword>
<evidence type="ECO:0000313" key="3">
    <source>
        <dbReference type="EMBL" id="KIL68879.1"/>
    </source>
</evidence>
<dbReference type="Proteomes" id="UP000054549">
    <property type="component" value="Unassembled WGS sequence"/>
</dbReference>
<feature type="domain" description="Distal membrane-arm assembly complex protein 1-like" evidence="2">
    <location>
        <begin position="20"/>
        <end position="64"/>
    </location>
</feature>
<keyword evidence="1" id="KW-0812">Transmembrane</keyword>